<name>A0ABD0R0Y8_CIRMR</name>
<reference evidence="2 3" key="1">
    <citation type="submission" date="2024-05" db="EMBL/GenBank/DDBJ databases">
        <title>Genome sequencing and assembly of Indian major carp, Cirrhinus mrigala (Hamilton, 1822).</title>
        <authorList>
            <person name="Mohindra V."/>
            <person name="Chowdhury L.M."/>
            <person name="Lal K."/>
            <person name="Jena J.K."/>
        </authorList>
    </citation>
    <scope>NUCLEOTIDE SEQUENCE [LARGE SCALE GENOMIC DNA]</scope>
    <source>
        <strain evidence="2">CM1030</strain>
        <tissue evidence="2">Blood</tissue>
    </source>
</reference>
<comment type="caution">
    <text evidence="2">The sequence shown here is derived from an EMBL/GenBank/DDBJ whole genome shotgun (WGS) entry which is preliminary data.</text>
</comment>
<dbReference type="EMBL" id="JAMKFB020000005">
    <property type="protein sequence ID" value="KAL0192165.1"/>
    <property type="molecule type" value="Genomic_DNA"/>
</dbReference>
<gene>
    <name evidence="2" type="ORF">M9458_010461</name>
</gene>
<evidence type="ECO:0000313" key="2">
    <source>
        <dbReference type="EMBL" id="KAL0192165.1"/>
    </source>
</evidence>
<accession>A0ABD0R0Y8</accession>
<feature type="region of interest" description="Disordered" evidence="1">
    <location>
        <begin position="13"/>
        <end position="39"/>
    </location>
</feature>
<proteinExistence type="predicted"/>
<sequence length="130" mass="14072">MSHHQMESLFVALDQVREPATTPTTREKTVDSESVERSSARCTMAEGELIVDLRLLEVEGVSDMDVYTDLPPLFPPLSEPPVCPVLAIEAIALRAQRFTNAHPPTPASSPAVVWKPLCSPSAHHSCGGIT</sequence>
<dbReference type="Proteomes" id="UP001529510">
    <property type="component" value="Unassembled WGS sequence"/>
</dbReference>
<evidence type="ECO:0000313" key="3">
    <source>
        <dbReference type="Proteomes" id="UP001529510"/>
    </source>
</evidence>
<dbReference type="AlphaFoldDB" id="A0ABD0R0Y8"/>
<keyword evidence="3" id="KW-1185">Reference proteome</keyword>
<organism evidence="2 3">
    <name type="scientific">Cirrhinus mrigala</name>
    <name type="common">Mrigala</name>
    <dbReference type="NCBI Taxonomy" id="683832"/>
    <lineage>
        <taxon>Eukaryota</taxon>
        <taxon>Metazoa</taxon>
        <taxon>Chordata</taxon>
        <taxon>Craniata</taxon>
        <taxon>Vertebrata</taxon>
        <taxon>Euteleostomi</taxon>
        <taxon>Actinopterygii</taxon>
        <taxon>Neopterygii</taxon>
        <taxon>Teleostei</taxon>
        <taxon>Ostariophysi</taxon>
        <taxon>Cypriniformes</taxon>
        <taxon>Cyprinidae</taxon>
        <taxon>Labeoninae</taxon>
        <taxon>Labeonini</taxon>
        <taxon>Cirrhinus</taxon>
    </lineage>
</organism>
<protein>
    <submittedName>
        <fullName evidence="2">Uncharacterized protein</fullName>
    </submittedName>
</protein>
<feature type="non-terminal residue" evidence="2">
    <location>
        <position position="130"/>
    </location>
</feature>
<evidence type="ECO:0000256" key="1">
    <source>
        <dbReference type="SAM" id="MobiDB-lite"/>
    </source>
</evidence>
<feature type="compositionally biased region" description="Basic and acidic residues" evidence="1">
    <location>
        <begin position="25"/>
        <end position="39"/>
    </location>
</feature>